<keyword evidence="2" id="KW-0862">Zinc</keyword>
<name>A0AAI9E878_9PEZI</name>
<feature type="zinc finger region" description="C3H1-type" evidence="2">
    <location>
        <begin position="565"/>
        <end position="594"/>
    </location>
</feature>
<proteinExistence type="predicted"/>
<dbReference type="GO" id="GO:0008270">
    <property type="term" value="F:zinc ion binding"/>
    <property type="evidence" value="ECO:0007669"/>
    <property type="project" value="UniProtKB-KW"/>
</dbReference>
<feature type="zinc finger region" description="C3H1-type" evidence="2">
    <location>
        <begin position="469"/>
        <end position="497"/>
    </location>
</feature>
<feature type="domain" description="C3H1-type" evidence="5">
    <location>
        <begin position="506"/>
        <end position="533"/>
    </location>
</feature>
<dbReference type="InterPro" id="IPR016197">
    <property type="entry name" value="Chromo-like_dom_sf"/>
</dbReference>
<protein>
    <recommendedName>
        <fullName evidence="8">Chromo domain-containing protein</fullName>
    </recommendedName>
</protein>
<evidence type="ECO:0000256" key="2">
    <source>
        <dbReference type="PROSITE-ProRule" id="PRU00723"/>
    </source>
</evidence>
<gene>
    <name evidence="6" type="ORF">LECACI_7A001718</name>
</gene>
<dbReference type="Pfam" id="PF00385">
    <property type="entry name" value="Chromo"/>
    <property type="match status" value="1"/>
</dbReference>
<feature type="zinc finger region" description="C3H1-type" evidence="2">
    <location>
        <begin position="506"/>
        <end position="533"/>
    </location>
</feature>
<feature type="region of interest" description="Disordered" evidence="3">
    <location>
        <begin position="117"/>
        <end position="465"/>
    </location>
</feature>
<reference evidence="6" key="1">
    <citation type="submission" date="2023-11" db="EMBL/GenBank/DDBJ databases">
        <authorList>
            <person name="Alioto T."/>
            <person name="Alioto T."/>
            <person name="Gomez Garrido J."/>
        </authorList>
    </citation>
    <scope>NUCLEOTIDE SEQUENCE</scope>
</reference>
<evidence type="ECO:0000259" key="4">
    <source>
        <dbReference type="PROSITE" id="PS50013"/>
    </source>
</evidence>
<dbReference type="PROSITE" id="PS50013">
    <property type="entry name" value="CHROMO_2"/>
    <property type="match status" value="1"/>
</dbReference>
<dbReference type="InterPro" id="IPR000953">
    <property type="entry name" value="Chromo/chromo_shadow_dom"/>
</dbReference>
<dbReference type="SUPFAM" id="SSF54160">
    <property type="entry name" value="Chromo domain-like"/>
    <property type="match status" value="1"/>
</dbReference>
<evidence type="ECO:0000313" key="7">
    <source>
        <dbReference type="Proteomes" id="UP001296104"/>
    </source>
</evidence>
<dbReference type="SMART" id="SM00298">
    <property type="entry name" value="CHROMO"/>
    <property type="match status" value="1"/>
</dbReference>
<sequence>MSRSRPSAAIKQHFILSDSDDTIATDSTGSSEPQDQYSVERILAEKWDPKKKIREYLIKWEGYPLHRATYEPTRHLHTNDILNAWKKTKQRIAAGLEEPFNVEKWEEACNVALEQSKDRKRRRQLKRAKRRKQARHQSEDEHVPTPSSSRRATQQISARKGVARKIDRKKSTHLAPDTESDGLDASEEEDGAGSEPGSRYEEVREHVPPRPDESSPKSPRAKGAAKESSDLREKPANPTHARKSAPSSGTLQTSQSITKSTKAKQLGSKVFAAPKEGQQVKAKRAVSGSFDSRFKNLAHQNNVQKQSRIEQAPDLAALNILDPKTGKIIRRNEEQHQSAGPSGTQPSGSASGSGQEASAYSSRSPPPNESAQPLREMRRPGPPKTASIVADVDKAYRRRSPPPVSWKDAPSTLDRPSEPQRTTSSSGDIHSAYYRRTPPPDGRQRSASPANSPKRPSVLEAPVYPTDGFHRRQTCKYWQRDECDKTAETCPYAHWVVERPQNNLHPKALTCFFWNEGQCRKTEGECEYAHSYTGLVADPPPGYRLPAEPAHKRPENLPSRDVLVPKHLTTCYYWRQPQGCNKPDSQCEYAHRDTGVYAGPPGTFKRRLSALGPTGATDIHAANADRIPAANRTFDPRLQESPLALHKSPVQTSVLPVQEQAQIAPPTRVVQKRPSIVACSTVRGAIMLSSAEDDDAVTISAKFEVPNEKTFKHLAGEDPVLRLDHLVVSGDFEKIMWNEELRAVEAATGGIAVEPSLTSQLETISEMCKVHAGGFLASVAGLESKVLIYPSNNETWRFLEVDDVAFPPGCLLHFRLFRNMSGISVTASPSNAVSAREELHYAASVGEKLARLDREQLLFVKPRSDQKLPPYDPIRAVFLLMPPGHHTDLVVYCEYFKGLKLKVYHSSTAGAWAYFCKKYLPKGPQKVGIVVVHPEVPLWQVPDLHNIAAAGTSLFSIGVDRTIAAYEEREPEFGCHGLFPLGRVTFITDDVFVYEPEKARKIVQTFNADQRRRPPGAKDDVRIATRPGLKEWIAELMLKNANVRDRHDKQDARWVKLYAAICELCPVEAEDPWNPPRLLPSSSLVSASPEELPGFQGLWEKDETAATDFMVNWFAGWAVYHAHRYRKFEVCHVPRTERFADAKQMSRDAVAVADPRGWTKKYQHIGVASPDAMLESMGSKKKES</sequence>
<evidence type="ECO:0000259" key="5">
    <source>
        <dbReference type="PROSITE" id="PS50103"/>
    </source>
</evidence>
<feature type="domain" description="C3H1-type" evidence="5">
    <location>
        <begin position="469"/>
        <end position="497"/>
    </location>
</feature>
<organism evidence="6 7">
    <name type="scientific">Lecanosticta acicola</name>
    <dbReference type="NCBI Taxonomy" id="111012"/>
    <lineage>
        <taxon>Eukaryota</taxon>
        <taxon>Fungi</taxon>
        <taxon>Dikarya</taxon>
        <taxon>Ascomycota</taxon>
        <taxon>Pezizomycotina</taxon>
        <taxon>Dothideomycetes</taxon>
        <taxon>Dothideomycetidae</taxon>
        <taxon>Mycosphaerellales</taxon>
        <taxon>Mycosphaerellaceae</taxon>
        <taxon>Lecanosticta</taxon>
    </lineage>
</organism>
<dbReference type="GO" id="GO:0006338">
    <property type="term" value="P:chromatin remodeling"/>
    <property type="evidence" value="ECO:0007669"/>
    <property type="project" value="UniProtKB-ARBA"/>
</dbReference>
<comment type="caution">
    <text evidence="6">The sequence shown here is derived from an EMBL/GenBank/DDBJ whole genome shotgun (WGS) entry which is preliminary data.</text>
</comment>
<dbReference type="PROSITE" id="PS50103">
    <property type="entry name" value="ZF_C3H1"/>
    <property type="match status" value="3"/>
</dbReference>
<feature type="compositionally biased region" description="Polar residues" evidence="3">
    <location>
        <begin position="245"/>
        <end position="260"/>
    </location>
</feature>
<keyword evidence="2" id="KW-0863">Zinc-finger</keyword>
<feature type="compositionally biased region" description="Basic and acidic residues" evidence="3">
    <location>
        <begin position="198"/>
        <end position="215"/>
    </location>
</feature>
<feature type="compositionally biased region" description="Polar residues" evidence="3">
    <location>
        <begin position="419"/>
        <end position="428"/>
    </location>
</feature>
<dbReference type="Gene3D" id="3.30.1370.210">
    <property type="match status" value="1"/>
</dbReference>
<feature type="compositionally biased region" description="Basic and acidic residues" evidence="3">
    <location>
        <begin position="224"/>
        <end position="235"/>
    </location>
</feature>
<dbReference type="InterPro" id="IPR000571">
    <property type="entry name" value="Znf_CCCH"/>
</dbReference>
<dbReference type="AlphaFoldDB" id="A0AAI9E878"/>
<evidence type="ECO:0000256" key="3">
    <source>
        <dbReference type="SAM" id="MobiDB-lite"/>
    </source>
</evidence>
<evidence type="ECO:0008006" key="8">
    <source>
        <dbReference type="Google" id="ProtNLM"/>
    </source>
</evidence>
<feature type="domain" description="Chromo" evidence="4">
    <location>
        <begin position="37"/>
        <end position="97"/>
    </location>
</feature>
<dbReference type="Proteomes" id="UP001296104">
    <property type="component" value="Unassembled WGS sequence"/>
</dbReference>
<evidence type="ECO:0000313" key="6">
    <source>
        <dbReference type="EMBL" id="CAK3854794.1"/>
    </source>
</evidence>
<feature type="compositionally biased region" description="Basic residues" evidence="3">
    <location>
        <begin position="118"/>
        <end position="135"/>
    </location>
</feature>
<dbReference type="SMART" id="SM00356">
    <property type="entry name" value="ZnF_C3H1"/>
    <property type="match status" value="3"/>
</dbReference>
<dbReference type="Gene3D" id="2.40.50.40">
    <property type="match status" value="1"/>
</dbReference>
<feature type="compositionally biased region" description="Low complexity" evidence="3">
    <location>
        <begin position="337"/>
        <end position="362"/>
    </location>
</feature>
<feature type="compositionally biased region" description="Polar residues" evidence="3">
    <location>
        <begin position="145"/>
        <end position="157"/>
    </location>
</feature>
<accession>A0AAI9E878</accession>
<dbReference type="CDD" id="cd18966">
    <property type="entry name" value="chromodomain"/>
    <property type="match status" value="1"/>
</dbReference>
<dbReference type="InterPro" id="IPR023780">
    <property type="entry name" value="Chromo_domain"/>
</dbReference>
<evidence type="ECO:0000256" key="1">
    <source>
        <dbReference type="ARBA" id="ARBA00011353"/>
    </source>
</evidence>
<comment type="subunit">
    <text evidence="1">Component of the NuA4 histone acetyltransferase complex.</text>
</comment>
<feature type="compositionally biased region" description="Acidic residues" evidence="3">
    <location>
        <begin position="178"/>
        <end position="192"/>
    </location>
</feature>
<feature type="compositionally biased region" description="Basic residues" evidence="3">
    <location>
        <begin position="161"/>
        <end position="172"/>
    </location>
</feature>
<feature type="domain" description="C3H1-type" evidence="5">
    <location>
        <begin position="565"/>
        <end position="594"/>
    </location>
</feature>
<dbReference type="EMBL" id="CAVMBE010000007">
    <property type="protein sequence ID" value="CAK3854794.1"/>
    <property type="molecule type" value="Genomic_DNA"/>
</dbReference>
<keyword evidence="7" id="KW-1185">Reference proteome</keyword>
<keyword evidence="2" id="KW-0479">Metal-binding</keyword>